<protein>
    <submittedName>
        <fullName evidence="2">Uncharacterized protein</fullName>
    </submittedName>
</protein>
<organism evidence="2 3">
    <name type="scientific">Miscanthus lutarioriparius</name>
    <dbReference type="NCBI Taxonomy" id="422564"/>
    <lineage>
        <taxon>Eukaryota</taxon>
        <taxon>Viridiplantae</taxon>
        <taxon>Streptophyta</taxon>
        <taxon>Embryophyta</taxon>
        <taxon>Tracheophyta</taxon>
        <taxon>Spermatophyta</taxon>
        <taxon>Magnoliopsida</taxon>
        <taxon>Liliopsida</taxon>
        <taxon>Poales</taxon>
        <taxon>Poaceae</taxon>
        <taxon>PACMAD clade</taxon>
        <taxon>Panicoideae</taxon>
        <taxon>Andropogonodae</taxon>
        <taxon>Andropogoneae</taxon>
        <taxon>Saccharinae</taxon>
        <taxon>Miscanthus</taxon>
    </lineage>
</organism>
<proteinExistence type="predicted"/>
<evidence type="ECO:0000313" key="2">
    <source>
        <dbReference type="EMBL" id="CAD6250288.1"/>
    </source>
</evidence>
<reference evidence="2" key="1">
    <citation type="submission" date="2020-10" db="EMBL/GenBank/DDBJ databases">
        <authorList>
            <person name="Han B."/>
            <person name="Lu T."/>
            <person name="Zhao Q."/>
            <person name="Huang X."/>
            <person name="Zhao Y."/>
        </authorList>
    </citation>
    <scope>NUCLEOTIDE SEQUENCE</scope>
</reference>
<sequence>MGFGNYLTLTRAVHKRRRTWPQGASRRGRSRRCCLTERWEHVRAAREIQGMVLSGLGELGVGQVVVTGGRRSSMRAGSAGKARQGTDGVGGQACWPPLADAESAAAVEDDGLGAAEV</sequence>
<gene>
    <name evidence="2" type="ORF">NCGR_LOCUS34082</name>
</gene>
<dbReference type="EMBL" id="CAJGYO010000008">
    <property type="protein sequence ID" value="CAD6250288.1"/>
    <property type="molecule type" value="Genomic_DNA"/>
</dbReference>
<feature type="region of interest" description="Disordered" evidence="1">
    <location>
        <begin position="70"/>
        <end position="94"/>
    </location>
</feature>
<accession>A0A811Q161</accession>
<dbReference type="AlphaFoldDB" id="A0A811Q161"/>
<comment type="caution">
    <text evidence="2">The sequence shown here is derived from an EMBL/GenBank/DDBJ whole genome shotgun (WGS) entry which is preliminary data.</text>
</comment>
<keyword evidence="3" id="KW-1185">Reference proteome</keyword>
<name>A0A811Q161_9POAL</name>
<evidence type="ECO:0000256" key="1">
    <source>
        <dbReference type="SAM" id="MobiDB-lite"/>
    </source>
</evidence>
<evidence type="ECO:0000313" key="3">
    <source>
        <dbReference type="Proteomes" id="UP000604825"/>
    </source>
</evidence>
<dbReference type="Proteomes" id="UP000604825">
    <property type="component" value="Unassembled WGS sequence"/>
</dbReference>